<evidence type="ECO:0000256" key="2">
    <source>
        <dbReference type="SAM" id="Phobius"/>
    </source>
</evidence>
<reference evidence="3 4" key="1">
    <citation type="submission" date="2019-03" db="EMBL/GenBank/DDBJ databases">
        <title>Genome Sequencing and Assembly of Various Microbes Isolated from Partially Reclaimed Soil and Acid Mine Drainage (AMD) Site.</title>
        <authorList>
            <person name="Steinbock B."/>
            <person name="Bechtold R."/>
            <person name="Sevigny J.L."/>
            <person name="Thomas D."/>
            <person name="Cuthill L.R."/>
            <person name="Aveiro Johannsen E.J."/>
            <person name="Thomas K."/>
            <person name="Ghosh A."/>
        </authorList>
    </citation>
    <scope>NUCLEOTIDE SEQUENCE [LARGE SCALE GENOMIC DNA]</scope>
    <source>
        <strain evidence="3 4">S-A1</strain>
    </source>
</reference>
<sequence length="631" mass="66475">MTDQMGQQTRLRRQERGSPQRVSRQGHGRATKVGLPLVVLGTVLVCASAWLGLKVQSIRTELEAASRLVPELKQQILASDAVSAAGTVEKLRLHTSQAREEAEDPLWTLAAGLPWIGVNFSAVSEMTRSADDVAALGLKPLVNVYESLNWDVLLPTSSGSNLEPIRSAAPTVVSAAHAVRASSERLQGIDRRQLLPQVANPLQTATNELREVTGALNSAADAATVAPEMLGANGAKHYLLMIQNNAEARATGGIPGALAILRVDQGKLALGAQSSAATLGVMAPVLPTDTQQQQIYSTRLGKYMQDVNLTPDFPTAAATAQGMWERRMDQRVDGVISIDPVVLSYILEATGPVAMTGPELTAAEAAGLPTELSASNVVATLLSDVYAKIAQPNLQDAYFAGVAREVFTALSNGQGNANTLITGISRGAEEGRVLIWSASANEQDVLAKYSFGGSITGPSISPAQFGVYFNDGTGAKMDYYVKRTVQLVRECPADGYETTTVRVTSTNTAPADSATSLPAYVTGGGAFGVPPGSVQTNVVTYGPVQATVEFAKADGQRTAFAPYQHATRPVGVVAQRLAPGETKTLEFTFGKIVQHTEPALAVTPSVQSVKDVILPTINAQCEQSTQAAGKY</sequence>
<dbReference type="Proteomes" id="UP000294621">
    <property type="component" value="Unassembled WGS sequence"/>
</dbReference>
<evidence type="ECO:0000313" key="3">
    <source>
        <dbReference type="EMBL" id="TDL37397.1"/>
    </source>
</evidence>
<dbReference type="EMBL" id="SMZQ01000005">
    <property type="protein sequence ID" value="TDL37397.1"/>
    <property type="molecule type" value="Genomic_DNA"/>
</dbReference>
<accession>A0A4R5Y1Q5</accession>
<keyword evidence="2" id="KW-1133">Transmembrane helix</keyword>
<comment type="caution">
    <text evidence="3">The sequence shown here is derived from an EMBL/GenBank/DDBJ whole genome shotgun (WGS) entry which is preliminary data.</text>
</comment>
<dbReference type="InterPro" id="IPR025101">
    <property type="entry name" value="DUF4012"/>
</dbReference>
<keyword evidence="2" id="KW-0472">Membrane</keyword>
<feature type="region of interest" description="Disordered" evidence="1">
    <location>
        <begin position="1"/>
        <end position="28"/>
    </location>
</feature>
<name>A0A4R5Y1Q5_9MICC</name>
<dbReference type="Pfam" id="PF13196">
    <property type="entry name" value="DUF4012"/>
    <property type="match status" value="1"/>
</dbReference>
<dbReference type="OrthoDB" id="3203519at2"/>
<dbReference type="AlphaFoldDB" id="A0A4R5Y1Q5"/>
<keyword evidence="2" id="KW-0812">Transmembrane</keyword>
<gene>
    <name evidence="3" type="ORF">E2R57_11745</name>
</gene>
<proteinExistence type="predicted"/>
<feature type="transmembrane region" description="Helical" evidence="2">
    <location>
        <begin position="33"/>
        <end position="53"/>
    </location>
</feature>
<organism evidence="3 4">
    <name type="scientific">Arthrobacter nitrophenolicus</name>
    <dbReference type="NCBI Taxonomy" id="683150"/>
    <lineage>
        <taxon>Bacteria</taxon>
        <taxon>Bacillati</taxon>
        <taxon>Actinomycetota</taxon>
        <taxon>Actinomycetes</taxon>
        <taxon>Micrococcales</taxon>
        <taxon>Micrococcaceae</taxon>
        <taxon>Arthrobacter</taxon>
    </lineage>
</organism>
<protein>
    <submittedName>
        <fullName evidence="3">DUF4012 domain-containing protein</fullName>
    </submittedName>
</protein>
<evidence type="ECO:0000313" key="4">
    <source>
        <dbReference type="Proteomes" id="UP000294621"/>
    </source>
</evidence>
<evidence type="ECO:0000256" key="1">
    <source>
        <dbReference type="SAM" id="MobiDB-lite"/>
    </source>
</evidence>